<evidence type="ECO:0000313" key="2">
    <source>
        <dbReference type="EMBL" id="GAA2032130.1"/>
    </source>
</evidence>
<keyword evidence="2" id="KW-0315">Glutamine amidotransferase</keyword>
<gene>
    <name evidence="2" type="ORF">GCM10009819_15110</name>
</gene>
<evidence type="ECO:0000259" key="1">
    <source>
        <dbReference type="Pfam" id="PF01965"/>
    </source>
</evidence>
<dbReference type="SUPFAM" id="SSF52317">
    <property type="entry name" value="Class I glutamine amidotransferase-like"/>
    <property type="match status" value="1"/>
</dbReference>
<accession>A0ABN2U8V0</accession>
<reference evidence="2 3" key="1">
    <citation type="journal article" date="2019" name="Int. J. Syst. Evol. Microbiol.">
        <title>The Global Catalogue of Microorganisms (GCM) 10K type strain sequencing project: providing services to taxonomists for standard genome sequencing and annotation.</title>
        <authorList>
            <consortium name="The Broad Institute Genomics Platform"/>
            <consortium name="The Broad Institute Genome Sequencing Center for Infectious Disease"/>
            <person name="Wu L."/>
            <person name="Ma J."/>
        </authorList>
    </citation>
    <scope>NUCLEOTIDE SEQUENCE [LARGE SCALE GENOMIC DNA]</scope>
    <source>
        <strain evidence="2 3">JCM 15672</strain>
    </source>
</reference>
<dbReference type="PANTHER" id="PTHR43130:SF3">
    <property type="entry name" value="HTH-TYPE TRANSCRIPTIONAL REGULATOR RV1931C"/>
    <property type="match status" value="1"/>
</dbReference>
<protein>
    <submittedName>
        <fullName evidence="2">Type 1 glutamine amidotransferase family protein</fullName>
    </submittedName>
</protein>
<dbReference type="RefSeq" id="WP_344371296.1">
    <property type="nucleotide sequence ID" value="NZ_BAAAPW010000002.1"/>
</dbReference>
<dbReference type="InterPro" id="IPR029062">
    <property type="entry name" value="Class_I_gatase-like"/>
</dbReference>
<comment type="caution">
    <text evidence="2">The sequence shown here is derived from an EMBL/GenBank/DDBJ whole genome shotgun (WGS) entry which is preliminary data.</text>
</comment>
<dbReference type="PANTHER" id="PTHR43130">
    <property type="entry name" value="ARAC-FAMILY TRANSCRIPTIONAL REGULATOR"/>
    <property type="match status" value="1"/>
</dbReference>
<dbReference type="EMBL" id="BAAAPW010000002">
    <property type="protein sequence ID" value="GAA2032130.1"/>
    <property type="molecule type" value="Genomic_DNA"/>
</dbReference>
<dbReference type="InterPro" id="IPR002818">
    <property type="entry name" value="DJ-1/PfpI"/>
</dbReference>
<feature type="domain" description="DJ-1/PfpI" evidence="1">
    <location>
        <begin position="12"/>
        <end position="174"/>
    </location>
</feature>
<keyword evidence="3" id="KW-1185">Reference proteome</keyword>
<sequence>MPSTSDARARLVALYATDTMSDWEYGHLVAGVGMSHGAHQVIVVGETRDDVRTAGGLTVRPDAALDEVAVDDLAMLVLPGAATWASGHDAVLALARRLERTGVPVAAICGGTLGLARTGMLDDRRHTSNAAEYPAFAAEYRGADRYEQVPAVADRGVITASAMAPLEFARTALEALGSIRPDVLEAWYLLHSTGDPTHFAELSRLDG</sequence>
<proteinExistence type="predicted"/>
<dbReference type="Gene3D" id="3.40.50.880">
    <property type="match status" value="1"/>
</dbReference>
<organism evidence="2 3">
    <name type="scientific">Agromyces tropicus</name>
    <dbReference type="NCBI Taxonomy" id="555371"/>
    <lineage>
        <taxon>Bacteria</taxon>
        <taxon>Bacillati</taxon>
        <taxon>Actinomycetota</taxon>
        <taxon>Actinomycetes</taxon>
        <taxon>Micrococcales</taxon>
        <taxon>Microbacteriaceae</taxon>
        <taxon>Agromyces</taxon>
    </lineage>
</organism>
<dbReference type="Pfam" id="PF01965">
    <property type="entry name" value="DJ-1_PfpI"/>
    <property type="match status" value="1"/>
</dbReference>
<dbReference type="Proteomes" id="UP001501196">
    <property type="component" value="Unassembled WGS sequence"/>
</dbReference>
<name>A0ABN2U8V0_9MICO</name>
<evidence type="ECO:0000313" key="3">
    <source>
        <dbReference type="Proteomes" id="UP001501196"/>
    </source>
</evidence>
<dbReference type="InterPro" id="IPR052158">
    <property type="entry name" value="INH-QAR"/>
</dbReference>